<dbReference type="Proteomes" id="UP000176965">
    <property type="component" value="Unassembled WGS sequence"/>
</dbReference>
<feature type="transmembrane region" description="Helical" evidence="1">
    <location>
        <begin position="7"/>
        <end position="25"/>
    </location>
</feature>
<reference evidence="2 3" key="1">
    <citation type="journal article" date="2016" name="Nat. Commun.">
        <title>Thousands of microbial genomes shed light on interconnected biogeochemical processes in an aquifer system.</title>
        <authorList>
            <person name="Anantharaman K."/>
            <person name="Brown C.T."/>
            <person name="Hug L.A."/>
            <person name="Sharon I."/>
            <person name="Castelle C.J."/>
            <person name="Probst A.J."/>
            <person name="Thomas B.C."/>
            <person name="Singh A."/>
            <person name="Wilkins M.J."/>
            <person name="Karaoz U."/>
            <person name="Brodie E.L."/>
            <person name="Williams K.H."/>
            <person name="Hubbard S.S."/>
            <person name="Banfield J.F."/>
        </authorList>
    </citation>
    <scope>NUCLEOTIDE SEQUENCE [LARGE SCALE GENOMIC DNA]</scope>
</reference>
<name>A0A1G2PIH6_9BACT</name>
<evidence type="ECO:0000313" key="2">
    <source>
        <dbReference type="EMBL" id="OHA47431.1"/>
    </source>
</evidence>
<comment type="caution">
    <text evidence="2">The sequence shown here is derived from an EMBL/GenBank/DDBJ whole genome shotgun (WGS) entry which is preliminary data.</text>
</comment>
<feature type="transmembrane region" description="Helical" evidence="1">
    <location>
        <begin position="57"/>
        <end position="79"/>
    </location>
</feature>
<gene>
    <name evidence="2" type="ORF">A2541_02310</name>
</gene>
<organism evidence="2 3">
    <name type="scientific">Candidatus Taylorbacteria bacterium RIFOXYD2_FULL_36_9</name>
    <dbReference type="NCBI Taxonomy" id="1802338"/>
    <lineage>
        <taxon>Bacteria</taxon>
        <taxon>Candidatus Tayloriibacteriota</taxon>
    </lineage>
</organism>
<sequence>MKSWIKGGLWGIGIYLLIMLLSFNFEEGFIWAVVSPGTWFIIGGRFGSSSWTVEFKYIMQVITSLISWGVLGVIISLIVEKIKSKRQVNI</sequence>
<accession>A0A1G2PIH6</accession>
<keyword evidence="1" id="KW-1133">Transmembrane helix</keyword>
<keyword evidence="1" id="KW-0812">Transmembrane</keyword>
<protein>
    <submittedName>
        <fullName evidence="2">Uncharacterized protein</fullName>
    </submittedName>
</protein>
<proteinExistence type="predicted"/>
<dbReference type="AlphaFoldDB" id="A0A1G2PIH6"/>
<evidence type="ECO:0000313" key="3">
    <source>
        <dbReference type="Proteomes" id="UP000176965"/>
    </source>
</evidence>
<dbReference type="STRING" id="1802338.A2541_02310"/>
<keyword evidence="1" id="KW-0472">Membrane</keyword>
<evidence type="ECO:0000256" key="1">
    <source>
        <dbReference type="SAM" id="Phobius"/>
    </source>
</evidence>
<dbReference type="EMBL" id="MHSQ01000012">
    <property type="protein sequence ID" value="OHA47431.1"/>
    <property type="molecule type" value="Genomic_DNA"/>
</dbReference>